<proteinExistence type="predicted"/>
<evidence type="ECO:0000256" key="1">
    <source>
        <dbReference type="PROSITE-ProRule" id="PRU00339"/>
    </source>
</evidence>
<organism evidence="3 4">
    <name type="scientific">candidate division CSSED10-310 bacterium</name>
    <dbReference type="NCBI Taxonomy" id="2855610"/>
    <lineage>
        <taxon>Bacteria</taxon>
        <taxon>Bacteria division CSSED10-310</taxon>
    </lineage>
</organism>
<keyword evidence="4" id="KW-1185">Reference proteome</keyword>
<keyword evidence="1" id="KW-0802">TPR repeat</keyword>
<feature type="transmembrane region" description="Helical" evidence="2">
    <location>
        <begin position="292"/>
        <end position="311"/>
    </location>
</feature>
<protein>
    <submittedName>
        <fullName evidence="3">Protein O-mannosyl-transferase family</fullName>
    </submittedName>
</protein>
<dbReference type="EMBL" id="JBHPBY010000149">
    <property type="protein sequence ID" value="MFC1851067.1"/>
    <property type="molecule type" value="Genomic_DNA"/>
</dbReference>
<feature type="transmembrane region" description="Helical" evidence="2">
    <location>
        <begin position="323"/>
        <end position="343"/>
    </location>
</feature>
<dbReference type="InterPro" id="IPR021280">
    <property type="entry name" value="TMEM260-like"/>
</dbReference>
<keyword evidence="2" id="KW-0812">Transmembrane</keyword>
<dbReference type="PROSITE" id="PS50005">
    <property type="entry name" value="TPR"/>
    <property type="match status" value="1"/>
</dbReference>
<keyword evidence="2" id="KW-1133">Transmembrane helix</keyword>
<reference evidence="3 4" key="1">
    <citation type="submission" date="2024-09" db="EMBL/GenBank/DDBJ databases">
        <title>Laminarin stimulates single cell rates of sulfate reduction while oxygen inhibits transcriptomic activity in coastal marine sediment.</title>
        <authorList>
            <person name="Lindsay M."/>
            <person name="Orcutt B."/>
            <person name="Emerson D."/>
            <person name="Stepanauskas R."/>
            <person name="D'Angelo T."/>
        </authorList>
    </citation>
    <scope>NUCLEOTIDE SEQUENCE [LARGE SCALE GENOMIC DNA]</scope>
    <source>
        <strain evidence="3">SAG AM-311-K15</strain>
    </source>
</reference>
<dbReference type="InterPro" id="IPR011990">
    <property type="entry name" value="TPR-like_helical_dom_sf"/>
</dbReference>
<sequence length="595" mass="68146">MEQQFSQKDYLITATLGVILFGLYTAGACKTVYVGDSGELTAAAATLGIPHPSGYPLYVLLGKLWITVLRFGSVAFRMSLFSVLFASLSCCFLYIVSRMAGLDRQSSLLTTTLLAVSPSFWSQANIQRVYSLNALFVVLAILFTLKWLPNRTHRNMFFAFFICMLGACNHTSMGMIGVWLGLFVLLVEKQSLINFRPILTIIGAGFLGLLPYLYLPLRSRMNPRLDWGDPETFSSFLAVVTRKDYWHRSWWEHPVDFLTIGADYLLSLGQEFFWIGLILALLGVMFWRGQRWLLIFLAGIAFINIITMALHGSRADLFLWHRYYIPSYICVALLAGFGTRYILKWLPRWSRGAVFLLPAVMLFWQWHMFDRSNFRVADDFSRQIMSTLPPGSHLIASDDNILFSLIYLHLVEGVRPDINLVLEGVSGSGLPPLKFNPAEEPVFFTHHPNWTLPRAKIVPVGLVYRIWRTDLEPLSVSWPWTSLSGEDDPHVPKDYLTQNLIGHFHFMLGVTLEEKNWLAAEREFQLAQQKAPYDDVLFYNLGLIYHRNGYLQKTRAVFVRSFQINPRKIASKSDVRALDRIKEIDQEIKSRQLAR</sequence>
<feature type="transmembrane region" description="Helical" evidence="2">
    <location>
        <begin position="157"/>
        <end position="186"/>
    </location>
</feature>
<dbReference type="PANTHER" id="PTHR16214">
    <property type="entry name" value="TRANSMEMBRANE PROTEIN 260"/>
    <property type="match status" value="1"/>
</dbReference>
<evidence type="ECO:0000313" key="4">
    <source>
        <dbReference type="Proteomes" id="UP001594351"/>
    </source>
</evidence>
<accession>A0ABV6YY02</accession>
<feature type="transmembrane region" description="Helical" evidence="2">
    <location>
        <begin position="12"/>
        <end position="33"/>
    </location>
</feature>
<feature type="transmembrane region" description="Helical" evidence="2">
    <location>
        <begin position="130"/>
        <end position="148"/>
    </location>
</feature>
<feature type="transmembrane region" description="Helical" evidence="2">
    <location>
        <begin position="198"/>
        <end position="215"/>
    </location>
</feature>
<dbReference type="InterPro" id="IPR019734">
    <property type="entry name" value="TPR_rpt"/>
</dbReference>
<dbReference type="Proteomes" id="UP001594351">
    <property type="component" value="Unassembled WGS sequence"/>
</dbReference>
<dbReference type="Gene3D" id="1.25.40.10">
    <property type="entry name" value="Tetratricopeptide repeat domain"/>
    <property type="match status" value="1"/>
</dbReference>
<name>A0ABV6YY02_UNCC1</name>
<feature type="transmembrane region" description="Helical" evidence="2">
    <location>
        <begin position="74"/>
        <end position="96"/>
    </location>
</feature>
<dbReference type="InterPro" id="IPR052724">
    <property type="entry name" value="GT117_domain-containing"/>
</dbReference>
<dbReference type="Pfam" id="PF11028">
    <property type="entry name" value="TMEM260-like"/>
    <property type="match status" value="1"/>
</dbReference>
<feature type="repeat" description="TPR" evidence="1">
    <location>
        <begin position="535"/>
        <end position="568"/>
    </location>
</feature>
<dbReference type="PANTHER" id="PTHR16214:SF3">
    <property type="entry name" value="TRANSMEMBRANE PROTEIN 260"/>
    <property type="match status" value="1"/>
</dbReference>
<keyword evidence="2" id="KW-0472">Membrane</keyword>
<feature type="transmembrane region" description="Helical" evidence="2">
    <location>
        <begin position="349"/>
        <end position="366"/>
    </location>
</feature>
<evidence type="ECO:0000313" key="3">
    <source>
        <dbReference type="EMBL" id="MFC1851067.1"/>
    </source>
</evidence>
<evidence type="ECO:0000256" key="2">
    <source>
        <dbReference type="SAM" id="Phobius"/>
    </source>
</evidence>
<feature type="transmembrane region" description="Helical" evidence="2">
    <location>
        <begin position="264"/>
        <end position="286"/>
    </location>
</feature>
<comment type="caution">
    <text evidence="3">The sequence shown here is derived from an EMBL/GenBank/DDBJ whole genome shotgun (WGS) entry which is preliminary data.</text>
</comment>
<dbReference type="SUPFAM" id="SSF48452">
    <property type="entry name" value="TPR-like"/>
    <property type="match status" value="1"/>
</dbReference>
<gene>
    <name evidence="3" type="ORF">ACFL27_12810</name>
</gene>